<dbReference type="EMBL" id="BA000048">
    <property type="protein sequence ID" value="BAJ51444.1"/>
    <property type="molecule type" value="Genomic_DNA"/>
</dbReference>
<name>E6N919_CALS0</name>
<reference evidence="2 4" key="1">
    <citation type="journal article" date="2005" name="Environ. Microbiol.">
        <title>Genetic and functional properties of uncultivated thermophilic crenarchaeotes from a subsurface gold mine as revealed by analysis of genome fragments.</title>
        <authorList>
            <person name="Nunoura T."/>
            <person name="Hirayama H."/>
            <person name="Takami H."/>
            <person name="Oida H."/>
            <person name="Nishi S."/>
            <person name="Shimamura S."/>
            <person name="Suzuki Y."/>
            <person name="Inagaki F."/>
            <person name="Takai K."/>
            <person name="Nealson K.H."/>
            <person name="Horikoshi K."/>
        </authorList>
    </citation>
    <scope>NUCLEOTIDE SEQUENCE [LARGE SCALE GENOMIC DNA]</scope>
</reference>
<evidence type="ECO:0000313" key="3">
    <source>
        <dbReference type="EMBL" id="BAJ51444.1"/>
    </source>
</evidence>
<evidence type="ECO:0000256" key="1">
    <source>
        <dbReference type="SAM" id="Phobius"/>
    </source>
</evidence>
<reference evidence="2 4" key="2">
    <citation type="journal article" date="2011" name="Nucleic Acids Res.">
        <title>Insights into the evolution of Archaea and eukaryotic protein modifier systems revealed by the genome of a novel archaeal group.</title>
        <authorList>
            <person name="Nunoura T."/>
            <person name="Takaki Y."/>
            <person name="Kakuta J."/>
            <person name="Nishi S."/>
            <person name="Sugahara J."/>
            <person name="Kazama H."/>
            <person name="Chee G."/>
            <person name="Hattori M."/>
            <person name="Kanai A."/>
            <person name="Atomi H."/>
            <person name="Takai K."/>
            <person name="Takami H."/>
        </authorList>
    </citation>
    <scope>NUCLEOTIDE SEQUENCE [LARGE SCALE GENOMIC DNA]</scope>
</reference>
<dbReference type="Proteomes" id="UP000008120">
    <property type="component" value="Chromosome"/>
</dbReference>
<dbReference type="EMBL" id="AP011873">
    <property type="protein sequence ID" value="BAJ48788.1"/>
    <property type="molecule type" value="Genomic_DNA"/>
</dbReference>
<accession>E6N919</accession>
<feature type="transmembrane region" description="Helical" evidence="1">
    <location>
        <begin position="532"/>
        <end position="557"/>
    </location>
</feature>
<evidence type="ECO:0008006" key="5">
    <source>
        <dbReference type="Google" id="ProtNLM"/>
    </source>
</evidence>
<evidence type="ECO:0000313" key="2">
    <source>
        <dbReference type="EMBL" id="BAJ48788.1"/>
    </source>
</evidence>
<dbReference type="BioCyc" id="CCAL311458:G131R-1618-MONOMER"/>
<dbReference type="GO" id="GO:0030246">
    <property type="term" value="F:carbohydrate binding"/>
    <property type="evidence" value="ECO:0007669"/>
    <property type="project" value="InterPro"/>
</dbReference>
<dbReference type="AlphaFoldDB" id="E6N919"/>
<keyword evidence="1" id="KW-0472">Membrane</keyword>
<sequence>MKTTTLTLLVILLMLPHVTLSQSQQQVLTVLVTTGDGAPRSGLTVTVQGENFRETAVTNATGYAVLRQLSPGTYQVTVSLQNIELIRRTISFPETSFIREVAPLSTLYAKVVDTAGKPVSNFFVNLLSPTGLISVSQRTNGTGVAVFRDIPFSNLSSIGGAYRLSTVKQGITLGSVEKLVEKFVEEVAVSAGLVNANFSFVDSQGVRIKLSASLSLRAGNVTERVDVVDGFASVTQLISSAIVGSYNTSLSIKLSNKDVVVYNSLLNIDAYGSFTLSPDVGELVIKVLDPEGKPVKGVGILVGASGYGNFTGGVTDQEGQFSVGIVPLSKVVGDYQLSLFRGRSRIQVEQLTLSESRVTKEVKLTLIKTSFRIVDYTGSPLSSAMLSIKDTVTGRTVNTTIAAGEASADFFPGSNEVSVTYKDRVVFQKVLELSGEPQAIRVTSVNFPVTISVLDSLGNNVGGLRVKVYGDGRELLSTVSGPSPVKITLELPAEVVVDVFGGENLLARERRYAAGPEDVQIRFVDTVALGDVLLPVQLVASVFLAVVLAALLAAAFITTRSRKQR</sequence>
<dbReference type="STRING" id="311458.CSUB_C1593"/>
<dbReference type="Gene3D" id="2.60.40.1120">
    <property type="entry name" value="Carboxypeptidase-like, regulatory domain"/>
    <property type="match status" value="1"/>
</dbReference>
<dbReference type="SUPFAM" id="SSF49452">
    <property type="entry name" value="Starch-binding domain-like"/>
    <property type="match status" value="1"/>
</dbReference>
<protein>
    <recommendedName>
        <fullName evidence="5">Carboxypeptidase regulatory-like domain-containing protein</fullName>
    </recommendedName>
</protein>
<proteinExistence type="predicted"/>
<dbReference type="InterPro" id="IPR013784">
    <property type="entry name" value="Carb-bd-like_fold"/>
</dbReference>
<dbReference type="KEGG" id="csu:CSUB_C1593"/>
<dbReference type="Pfam" id="PF13620">
    <property type="entry name" value="CarboxypepD_reg"/>
    <property type="match status" value="1"/>
</dbReference>
<gene>
    <name evidence="3" type="ORF">CSUB_C1593</name>
    <name evidence="2" type="ORF">HGMM_F21E09C21</name>
</gene>
<keyword evidence="1" id="KW-1133">Transmembrane helix</keyword>
<keyword evidence="1" id="KW-0812">Transmembrane</keyword>
<organism evidence="2 4">
    <name type="scientific">Caldiarchaeum subterraneum</name>
    <dbReference type="NCBI Taxonomy" id="311458"/>
    <lineage>
        <taxon>Archaea</taxon>
        <taxon>Nitrososphaerota</taxon>
        <taxon>Candidatus Caldarchaeales</taxon>
        <taxon>Candidatus Caldarchaeaceae</taxon>
        <taxon>Candidatus Caldarchaeum</taxon>
    </lineage>
</organism>
<evidence type="ECO:0000313" key="4">
    <source>
        <dbReference type="Proteomes" id="UP000008120"/>
    </source>
</evidence>